<organism evidence="8">
    <name type="scientific">marine metagenome</name>
    <dbReference type="NCBI Taxonomy" id="408172"/>
    <lineage>
        <taxon>unclassified sequences</taxon>
        <taxon>metagenomes</taxon>
        <taxon>ecological metagenomes</taxon>
    </lineage>
</organism>
<evidence type="ECO:0000313" key="8">
    <source>
        <dbReference type="EMBL" id="SVB63629.1"/>
    </source>
</evidence>
<keyword evidence="4" id="KW-0547">Nucleotide-binding</keyword>
<keyword evidence="6" id="KW-0460">Magnesium</keyword>
<evidence type="ECO:0000256" key="6">
    <source>
        <dbReference type="ARBA" id="ARBA00022842"/>
    </source>
</evidence>
<dbReference type="GO" id="GO:0008841">
    <property type="term" value="F:dihydrofolate synthase activity"/>
    <property type="evidence" value="ECO:0007669"/>
    <property type="project" value="TreeGrafter"/>
</dbReference>
<dbReference type="Pfam" id="PF02875">
    <property type="entry name" value="Mur_ligase_C"/>
    <property type="match status" value="1"/>
</dbReference>
<keyword evidence="3" id="KW-0479">Metal-binding</keyword>
<proteinExistence type="inferred from homology"/>
<evidence type="ECO:0000256" key="2">
    <source>
        <dbReference type="ARBA" id="ARBA00022598"/>
    </source>
</evidence>
<dbReference type="Gene3D" id="3.40.1190.10">
    <property type="entry name" value="Mur-like, catalytic domain"/>
    <property type="match status" value="1"/>
</dbReference>
<evidence type="ECO:0000256" key="3">
    <source>
        <dbReference type="ARBA" id="ARBA00022723"/>
    </source>
</evidence>
<dbReference type="InterPro" id="IPR036615">
    <property type="entry name" value="Mur_ligase_C_dom_sf"/>
</dbReference>
<evidence type="ECO:0000259" key="7">
    <source>
        <dbReference type="Pfam" id="PF02875"/>
    </source>
</evidence>
<reference evidence="8" key="1">
    <citation type="submission" date="2018-05" db="EMBL/GenBank/DDBJ databases">
        <authorList>
            <person name="Lanie J.A."/>
            <person name="Ng W.-L."/>
            <person name="Kazmierczak K.M."/>
            <person name="Andrzejewski T.M."/>
            <person name="Davidsen T.M."/>
            <person name="Wayne K.J."/>
            <person name="Tettelin H."/>
            <person name="Glass J.I."/>
            <person name="Rusch D."/>
            <person name="Podicherti R."/>
            <person name="Tsui H.-C.T."/>
            <person name="Winkler M.E."/>
        </authorList>
    </citation>
    <scope>NUCLEOTIDE SEQUENCE</scope>
</reference>
<dbReference type="PANTHER" id="PTHR11136">
    <property type="entry name" value="FOLYLPOLYGLUTAMATE SYNTHASE-RELATED"/>
    <property type="match status" value="1"/>
</dbReference>
<dbReference type="EMBL" id="UINC01050546">
    <property type="protein sequence ID" value="SVB63629.1"/>
    <property type="molecule type" value="Genomic_DNA"/>
</dbReference>
<dbReference type="GO" id="GO:0046872">
    <property type="term" value="F:metal ion binding"/>
    <property type="evidence" value="ECO:0007669"/>
    <property type="project" value="UniProtKB-KW"/>
</dbReference>
<dbReference type="GO" id="GO:0005737">
    <property type="term" value="C:cytoplasm"/>
    <property type="evidence" value="ECO:0007669"/>
    <property type="project" value="TreeGrafter"/>
</dbReference>
<dbReference type="InterPro" id="IPR001645">
    <property type="entry name" value="Folylpolyglutamate_synth"/>
</dbReference>
<dbReference type="Gene3D" id="3.90.190.20">
    <property type="entry name" value="Mur ligase, C-terminal domain"/>
    <property type="match status" value="1"/>
</dbReference>
<keyword evidence="5" id="KW-0067">ATP-binding</keyword>
<keyword evidence="2" id="KW-0436">Ligase</keyword>
<dbReference type="AlphaFoldDB" id="A0A382FLV0"/>
<dbReference type="InterPro" id="IPR036565">
    <property type="entry name" value="Mur-like_cat_sf"/>
</dbReference>
<evidence type="ECO:0000256" key="1">
    <source>
        <dbReference type="ARBA" id="ARBA00008276"/>
    </source>
</evidence>
<dbReference type="GO" id="GO:0004326">
    <property type="term" value="F:tetrahydrofolylpolyglutamate synthase activity"/>
    <property type="evidence" value="ECO:0007669"/>
    <property type="project" value="InterPro"/>
</dbReference>
<feature type="domain" description="Mur ligase C-terminal" evidence="7">
    <location>
        <begin position="149"/>
        <end position="246"/>
    </location>
</feature>
<evidence type="ECO:0000256" key="4">
    <source>
        <dbReference type="ARBA" id="ARBA00022741"/>
    </source>
</evidence>
<dbReference type="SUPFAM" id="SSF53623">
    <property type="entry name" value="MurD-like peptide ligases, catalytic domain"/>
    <property type="match status" value="1"/>
</dbReference>
<name>A0A382FLV0_9ZZZZ</name>
<evidence type="ECO:0000256" key="5">
    <source>
        <dbReference type="ARBA" id="ARBA00022840"/>
    </source>
</evidence>
<comment type="similarity">
    <text evidence="1">Belongs to the folylpolyglutamate synthase family.</text>
</comment>
<sequence>MIGYTHYDHISWLENKTIDGIIHEKTAKLLNSNIFVNQQENKDIALKIKKALTNNQSNKYFFGKDFNILKAENGFIQYQDSLGEVLLPEPNLLGDHQLGNVSTAIAASRKLFNVKDEDIKKGITKIELKGRLQELKSPSKLKDLVGQNRLIIDGGHNIGASRAISNWIKKQNEDVHLIVGMMKDKDHQGFIDYFKDVVKSITLIDIPNQEGAISKEEFKNKLKGVNKEIYLANSIEESIKSVSKYQNTIACVVGSIYLIGEVLNLN</sequence>
<dbReference type="GO" id="GO:0005524">
    <property type="term" value="F:ATP binding"/>
    <property type="evidence" value="ECO:0007669"/>
    <property type="project" value="UniProtKB-KW"/>
</dbReference>
<protein>
    <recommendedName>
        <fullName evidence="7">Mur ligase C-terminal domain-containing protein</fullName>
    </recommendedName>
</protein>
<dbReference type="InterPro" id="IPR004101">
    <property type="entry name" value="Mur_ligase_C"/>
</dbReference>
<accession>A0A382FLV0</accession>
<dbReference type="SUPFAM" id="SSF53244">
    <property type="entry name" value="MurD-like peptide ligases, peptide-binding domain"/>
    <property type="match status" value="1"/>
</dbReference>
<gene>
    <name evidence="8" type="ORF">METZ01_LOCUS216483</name>
</gene>
<dbReference type="PANTHER" id="PTHR11136:SF0">
    <property type="entry name" value="DIHYDROFOLATE SYNTHETASE-RELATED"/>
    <property type="match status" value="1"/>
</dbReference>